<evidence type="ECO:0000313" key="2">
    <source>
        <dbReference type="EMBL" id="BDZ48610.1"/>
    </source>
</evidence>
<dbReference type="RefSeq" id="WP_286345569.1">
    <property type="nucleotide sequence ID" value="NZ_AP027732.1"/>
</dbReference>
<dbReference type="Gene3D" id="3.40.50.720">
    <property type="entry name" value="NAD(P)-binding Rossmann-like Domain"/>
    <property type="match status" value="1"/>
</dbReference>
<reference evidence="3" key="1">
    <citation type="journal article" date="2019" name="Int. J. Syst. Evol. Microbiol.">
        <title>The Global Catalogue of Microorganisms (GCM) 10K type strain sequencing project: providing services to taxonomists for standard genome sequencing and annotation.</title>
        <authorList>
            <consortium name="The Broad Institute Genomics Platform"/>
            <consortium name="The Broad Institute Genome Sequencing Center for Infectious Disease"/>
            <person name="Wu L."/>
            <person name="Ma J."/>
        </authorList>
    </citation>
    <scope>NUCLEOTIDE SEQUENCE [LARGE SCALE GENOMIC DNA]</scope>
    <source>
        <strain evidence="3">NBRC 108728</strain>
    </source>
</reference>
<evidence type="ECO:0000259" key="1">
    <source>
        <dbReference type="Pfam" id="PF03435"/>
    </source>
</evidence>
<accession>A0ABM8GJP9</accession>
<protein>
    <submittedName>
        <fullName evidence="2">Membrane protein</fullName>
    </submittedName>
</protein>
<dbReference type="PANTHER" id="PTHR43781">
    <property type="entry name" value="SACCHAROPINE DEHYDROGENASE"/>
    <property type="match status" value="1"/>
</dbReference>
<dbReference type="Proteomes" id="UP001321486">
    <property type="component" value="Chromosome"/>
</dbReference>
<proteinExistence type="predicted"/>
<dbReference type="SUPFAM" id="SSF51735">
    <property type="entry name" value="NAD(P)-binding Rossmann-fold domains"/>
    <property type="match status" value="1"/>
</dbReference>
<organism evidence="2 3">
    <name type="scientific">Frondihabitans sucicola</name>
    <dbReference type="NCBI Taxonomy" id="1268041"/>
    <lineage>
        <taxon>Bacteria</taxon>
        <taxon>Bacillati</taxon>
        <taxon>Actinomycetota</taxon>
        <taxon>Actinomycetes</taxon>
        <taxon>Micrococcales</taxon>
        <taxon>Microbacteriaceae</taxon>
        <taxon>Frondihabitans</taxon>
    </lineage>
</organism>
<dbReference type="InterPro" id="IPR036291">
    <property type="entry name" value="NAD(P)-bd_dom_sf"/>
</dbReference>
<sequence length="337" mass="34695">MMTNFLIYGATGYTGQLITREAVRRGLNPIVAGRDAAKVQILADELGLEGRAFDLSNEERTREGVLGVGVVLNVAGPFAVTSGPLLDAALYVGTHYLDTTAELGTFLHTEAADAQAKKAGVMVMSGTGWDVVPSDTLAARTAARVTDPVSLVLALKIFVGTPGERIPLLFSKGSMTSALGFAPFAGSVRSGGTITTRDDSPTRSIDFGAGLEEVGLAPMGDLVTGRHSTGIPEIEVYVAGGVPIPTTAPGSEVPDGPDAADRAIGRARVYAKVTGRDGSTAEGLVDTPTGYGFTQLAAVEIASRIIAGDFTPGFQTPASAFGPSLLEGIGDSHFIDL</sequence>
<dbReference type="Pfam" id="PF03435">
    <property type="entry name" value="Sacchrp_dh_NADP"/>
    <property type="match status" value="1"/>
</dbReference>
<name>A0ABM8GJP9_9MICO</name>
<evidence type="ECO:0000313" key="3">
    <source>
        <dbReference type="Proteomes" id="UP001321486"/>
    </source>
</evidence>
<dbReference type="PANTHER" id="PTHR43781:SF1">
    <property type="entry name" value="SACCHAROPINE DEHYDROGENASE"/>
    <property type="match status" value="1"/>
</dbReference>
<gene>
    <name evidence="2" type="ORF">GCM10025867_08510</name>
</gene>
<keyword evidence="3" id="KW-1185">Reference proteome</keyword>
<dbReference type="EMBL" id="AP027732">
    <property type="protein sequence ID" value="BDZ48610.1"/>
    <property type="molecule type" value="Genomic_DNA"/>
</dbReference>
<dbReference type="InterPro" id="IPR005097">
    <property type="entry name" value="Sacchrp_dh_NADP-bd"/>
</dbReference>
<feature type="domain" description="Saccharopine dehydrogenase NADP binding" evidence="1">
    <location>
        <begin position="6"/>
        <end position="124"/>
    </location>
</feature>